<proteinExistence type="predicted"/>
<accession>A0AAN9A489</accession>
<comment type="caution">
    <text evidence="1">The sequence shown here is derived from an EMBL/GenBank/DDBJ whole genome shotgun (WGS) entry which is preliminary data.</text>
</comment>
<feature type="non-terminal residue" evidence="1">
    <location>
        <position position="55"/>
    </location>
</feature>
<dbReference type="AlphaFoldDB" id="A0AAN9A489"/>
<protein>
    <submittedName>
        <fullName evidence="1">Uncharacterized protein</fullName>
    </submittedName>
</protein>
<organism evidence="1 2">
    <name type="scientific">Halocaridina rubra</name>
    <name type="common">Hawaiian red shrimp</name>
    <dbReference type="NCBI Taxonomy" id="373956"/>
    <lineage>
        <taxon>Eukaryota</taxon>
        <taxon>Metazoa</taxon>
        <taxon>Ecdysozoa</taxon>
        <taxon>Arthropoda</taxon>
        <taxon>Crustacea</taxon>
        <taxon>Multicrustacea</taxon>
        <taxon>Malacostraca</taxon>
        <taxon>Eumalacostraca</taxon>
        <taxon>Eucarida</taxon>
        <taxon>Decapoda</taxon>
        <taxon>Pleocyemata</taxon>
        <taxon>Caridea</taxon>
        <taxon>Atyoidea</taxon>
        <taxon>Atyidae</taxon>
        <taxon>Halocaridina</taxon>
    </lineage>
</organism>
<name>A0AAN9A489_HALRR</name>
<dbReference type="Proteomes" id="UP001381693">
    <property type="component" value="Unassembled WGS sequence"/>
</dbReference>
<reference evidence="1 2" key="1">
    <citation type="submission" date="2023-11" db="EMBL/GenBank/DDBJ databases">
        <title>Halocaridina rubra genome assembly.</title>
        <authorList>
            <person name="Smith C."/>
        </authorList>
    </citation>
    <scope>NUCLEOTIDE SEQUENCE [LARGE SCALE GENOMIC DNA]</scope>
    <source>
        <strain evidence="1">EP-1</strain>
        <tissue evidence="1">Whole</tissue>
    </source>
</reference>
<evidence type="ECO:0000313" key="1">
    <source>
        <dbReference type="EMBL" id="KAK7073629.1"/>
    </source>
</evidence>
<sequence length="55" mass="6086">PGSKFETCSRTCGMATISSRFWRCSRVSTSPESAGDSDSTCYRMFSSLWIFSDTA</sequence>
<evidence type="ECO:0000313" key="2">
    <source>
        <dbReference type="Proteomes" id="UP001381693"/>
    </source>
</evidence>
<feature type="non-terminal residue" evidence="1">
    <location>
        <position position="1"/>
    </location>
</feature>
<keyword evidence="2" id="KW-1185">Reference proteome</keyword>
<gene>
    <name evidence="1" type="ORF">SK128_013587</name>
</gene>
<dbReference type="EMBL" id="JAXCGZ010012344">
    <property type="protein sequence ID" value="KAK7073629.1"/>
    <property type="molecule type" value="Genomic_DNA"/>
</dbReference>